<protein>
    <recommendedName>
        <fullName evidence="5">ATPase</fullName>
    </recommendedName>
</protein>
<dbReference type="Pfam" id="PF13635">
    <property type="entry name" value="DUF4143"/>
    <property type="match status" value="1"/>
</dbReference>
<dbReference type="PANTHER" id="PTHR33295">
    <property type="entry name" value="ATPASE"/>
    <property type="match status" value="1"/>
</dbReference>
<name>A0A2M9A981_9BACT</name>
<proteinExistence type="predicted"/>
<evidence type="ECO:0000259" key="1">
    <source>
        <dbReference type="Pfam" id="PF13173"/>
    </source>
</evidence>
<evidence type="ECO:0000313" key="4">
    <source>
        <dbReference type="Proteomes" id="UP000231134"/>
    </source>
</evidence>
<sequence length="440" mass="50815">MSPYKKGEFRQIRRLKISGFRHFYENKTCDFGQNRLYLAQRGKYILIDFSKASSEIMALFDDLSNLDYIFLRLKIAYQVELEERKSCIVFDEIQLCPKARQAIKHLVKDHRYDYIETGSLISIRKNVEKIVIPSEETRMELFPLDYEVFRWALGDRATANLLREAVAKRIPLGNGVHRKLMRDFRLYMLVGGMPQAVHECIRSNSFKMVDSVKREIIELYEDDFSKIDPSGRAASLFDAIPAQLTGNAKRYQVSSVLPGTKADRIEEIVANMSDSSTIALAYHANDPNTGLAMNKNINFYKMFTADTGLFVTLAFKDKDFTNNIIYEKLLSDKTSANLGYIYENAVAQMLRSAGHELYYYAWPKENTNSNYEVDFIISEKSKICPIEVKSSGYKSHASLDEFCKKYSRRIGRRILAYTKDFMVDGKTDCIPVYWIPFLQS</sequence>
<evidence type="ECO:0008006" key="5">
    <source>
        <dbReference type="Google" id="ProtNLM"/>
    </source>
</evidence>
<comment type="caution">
    <text evidence="3">The sequence shown here is derived from an EMBL/GenBank/DDBJ whole genome shotgun (WGS) entry which is preliminary data.</text>
</comment>
<reference evidence="3 4" key="1">
    <citation type="submission" date="2017-11" db="EMBL/GenBank/DDBJ databases">
        <title>Animal gut microbial communities from fecal samples from Wisconsin, USA.</title>
        <authorList>
            <person name="Neumann A."/>
        </authorList>
    </citation>
    <scope>NUCLEOTIDE SEQUENCE [LARGE SCALE GENOMIC DNA]</scope>
    <source>
        <strain evidence="3 4">UWS3</strain>
    </source>
</reference>
<dbReference type="InterPro" id="IPR041682">
    <property type="entry name" value="AAA_14"/>
</dbReference>
<dbReference type="AlphaFoldDB" id="A0A2M9A981"/>
<dbReference type="InterPro" id="IPR025420">
    <property type="entry name" value="DUF4143"/>
</dbReference>
<organism evidence="3 4">
    <name type="scientific">Hallerella succinigenes</name>
    <dbReference type="NCBI Taxonomy" id="1896222"/>
    <lineage>
        <taxon>Bacteria</taxon>
        <taxon>Pseudomonadati</taxon>
        <taxon>Fibrobacterota</taxon>
        <taxon>Fibrobacteria</taxon>
        <taxon>Fibrobacterales</taxon>
        <taxon>Fibrobacteraceae</taxon>
        <taxon>Hallerella</taxon>
    </lineage>
</organism>
<dbReference type="EMBL" id="PGEX01000001">
    <property type="protein sequence ID" value="PJJ42291.1"/>
    <property type="molecule type" value="Genomic_DNA"/>
</dbReference>
<accession>A0A2M9A981</accession>
<evidence type="ECO:0000259" key="2">
    <source>
        <dbReference type="Pfam" id="PF13635"/>
    </source>
</evidence>
<dbReference type="InterPro" id="IPR011335">
    <property type="entry name" value="Restrct_endonuc-II-like"/>
</dbReference>
<dbReference type="Pfam" id="PF13173">
    <property type="entry name" value="AAA_14"/>
    <property type="match status" value="1"/>
</dbReference>
<keyword evidence="4" id="KW-1185">Reference proteome</keyword>
<feature type="domain" description="AAA" evidence="1">
    <location>
        <begin position="42"/>
        <end position="147"/>
    </location>
</feature>
<gene>
    <name evidence="3" type="ORF">BGX16_2316</name>
</gene>
<dbReference type="PANTHER" id="PTHR33295:SF7">
    <property type="entry name" value="ATPASE"/>
    <property type="match status" value="1"/>
</dbReference>
<dbReference type="Proteomes" id="UP000231134">
    <property type="component" value="Unassembled WGS sequence"/>
</dbReference>
<evidence type="ECO:0000313" key="3">
    <source>
        <dbReference type="EMBL" id="PJJ42291.1"/>
    </source>
</evidence>
<feature type="domain" description="DUF4143" evidence="2">
    <location>
        <begin position="222"/>
        <end position="391"/>
    </location>
</feature>
<dbReference type="SUPFAM" id="SSF52980">
    <property type="entry name" value="Restriction endonuclease-like"/>
    <property type="match status" value="1"/>
</dbReference>